<dbReference type="RefSeq" id="XP_013264318.1">
    <property type="nucleotide sequence ID" value="XM_013408864.1"/>
</dbReference>
<dbReference type="CDD" id="cd07061">
    <property type="entry name" value="HP_HAP_like"/>
    <property type="match status" value="1"/>
</dbReference>
<keyword evidence="3" id="KW-1185">Reference proteome</keyword>
<name>A0A072PQX5_9EURO</name>
<sequence length="401" mass="45690">MLSRHGERYPTRNAGARHLDLLDRLHSPEITLSGSLSFLDSWAYFTNPSDPAFENLTASGPYAGTVQAYNTGKLLRKRYDHLVPADRRTKFWSCGSERDVETALHFADGFFGPKWTSEHSAELEVIPETEDRAGDTLTPGDTCYRYVRDVTNGHDAGYTKLGEWQSRFTKPIAERLEKEASGMEFSMFDVYSMMEMCGFEFLARGASPWCEVFSQQEWLDFEYARDVLHFYRAGPGNDYAGAMGWLWLNATRGLLLNESSEHAYFSFVHDGDIVPVLATLQILDEPLIQQELPTDHVKTDRHWRTSDVVPMGGRLVLERIICEATKTIKTTKATKDHFVRLFINDGLVKLPGLRAVQDIQHAVRLHDFQDFIGSRRDVFGDFRSVCSLSEDAPDRITFLHQ</sequence>
<evidence type="ECO:0000313" key="3">
    <source>
        <dbReference type="Proteomes" id="UP000027920"/>
    </source>
</evidence>
<reference evidence="2 3" key="1">
    <citation type="submission" date="2013-03" db="EMBL/GenBank/DDBJ databases">
        <title>The Genome Sequence of Exophiala aquamarina CBS 119918.</title>
        <authorList>
            <consortium name="The Broad Institute Genomics Platform"/>
            <person name="Cuomo C."/>
            <person name="de Hoog S."/>
            <person name="Gorbushina A."/>
            <person name="Walker B."/>
            <person name="Young S.K."/>
            <person name="Zeng Q."/>
            <person name="Gargeya S."/>
            <person name="Fitzgerald M."/>
            <person name="Haas B."/>
            <person name="Abouelleil A."/>
            <person name="Allen A.W."/>
            <person name="Alvarado L."/>
            <person name="Arachchi H.M."/>
            <person name="Berlin A.M."/>
            <person name="Chapman S.B."/>
            <person name="Gainer-Dewar J."/>
            <person name="Goldberg J."/>
            <person name="Griggs A."/>
            <person name="Gujja S."/>
            <person name="Hansen M."/>
            <person name="Howarth C."/>
            <person name="Imamovic A."/>
            <person name="Ireland A."/>
            <person name="Larimer J."/>
            <person name="McCowan C."/>
            <person name="Murphy C."/>
            <person name="Pearson M."/>
            <person name="Poon T.W."/>
            <person name="Priest M."/>
            <person name="Roberts A."/>
            <person name="Saif S."/>
            <person name="Shea T."/>
            <person name="Sisk P."/>
            <person name="Sykes S."/>
            <person name="Wortman J."/>
            <person name="Nusbaum C."/>
            <person name="Birren B."/>
        </authorList>
    </citation>
    <scope>NUCLEOTIDE SEQUENCE [LARGE SCALE GENOMIC DNA]</scope>
    <source>
        <strain evidence="2 3">CBS 119918</strain>
    </source>
</reference>
<dbReference type="STRING" id="1182545.A0A072PQX5"/>
<dbReference type="InterPro" id="IPR029033">
    <property type="entry name" value="His_PPase_superfam"/>
</dbReference>
<organism evidence="2 3">
    <name type="scientific">Exophiala aquamarina CBS 119918</name>
    <dbReference type="NCBI Taxonomy" id="1182545"/>
    <lineage>
        <taxon>Eukaryota</taxon>
        <taxon>Fungi</taxon>
        <taxon>Dikarya</taxon>
        <taxon>Ascomycota</taxon>
        <taxon>Pezizomycotina</taxon>
        <taxon>Eurotiomycetes</taxon>
        <taxon>Chaetothyriomycetidae</taxon>
        <taxon>Chaetothyriales</taxon>
        <taxon>Herpotrichiellaceae</taxon>
        <taxon>Exophiala</taxon>
    </lineage>
</organism>
<evidence type="ECO:0008006" key="4">
    <source>
        <dbReference type="Google" id="ProtNLM"/>
    </source>
</evidence>
<dbReference type="InterPro" id="IPR000560">
    <property type="entry name" value="His_Pase_clade-2"/>
</dbReference>
<accession>A0A072PQX5</accession>
<dbReference type="GO" id="GO:0009277">
    <property type="term" value="C:fungal-type cell wall"/>
    <property type="evidence" value="ECO:0007669"/>
    <property type="project" value="TreeGrafter"/>
</dbReference>
<dbReference type="AlphaFoldDB" id="A0A072PQX5"/>
<evidence type="ECO:0000313" key="2">
    <source>
        <dbReference type="EMBL" id="KEF61728.1"/>
    </source>
</evidence>
<dbReference type="EMBL" id="AMGV01000002">
    <property type="protein sequence ID" value="KEF61728.1"/>
    <property type="molecule type" value="Genomic_DNA"/>
</dbReference>
<dbReference type="GeneID" id="25278234"/>
<comment type="caution">
    <text evidence="2">The sequence shown here is derived from an EMBL/GenBank/DDBJ whole genome shotgun (WGS) entry which is preliminary data.</text>
</comment>
<dbReference type="Gene3D" id="3.40.50.1240">
    <property type="entry name" value="Phosphoglycerate mutase-like"/>
    <property type="match status" value="1"/>
</dbReference>
<dbReference type="Pfam" id="PF00328">
    <property type="entry name" value="His_Phos_2"/>
    <property type="match status" value="1"/>
</dbReference>
<dbReference type="SUPFAM" id="SSF53254">
    <property type="entry name" value="Phosphoglycerate mutase-like"/>
    <property type="match status" value="1"/>
</dbReference>
<dbReference type="OrthoDB" id="6509975at2759"/>
<dbReference type="PANTHER" id="PTHR20963:SF18">
    <property type="entry name" value="ACID PHOSPHATASE PHO11-RELATED"/>
    <property type="match status" value="1"/>
</dbReference>
<keyword evidence="1" id="KW-0378">Hydrolase</keyword>
<dbReference type="PANTHER" id="PTHR20963">
    <property type="entry name" value="MULTIPLE INOSITOL POLYPHOSPHATE PHOSPHATASE-RELATED"/>
    <property type="match status" value="1"/>
</dbReference>
<protein>
    <recommendedName>
        <fullName evidence="4">3-phytase</fullName>
    </recommendedName>
</protein>
<proteinExistence type="predicted"/>
<evidence type="ECO:0000256" key="1">
    <source>
        <dbReference type="ARBA" id="ARBA00022801"/>
    </source>
</evidence>
<dbReference type="GO" id="GO:0003993">
    <property type="term" value="F:acid phosphatase activity"/>
    <property type="evidence" value="ECO:0007669"/>
    <property type="project" value="TreeGrafter"/>
</dbReference>
<dbReference type="HOGENOM" id="CLU_020880_3_1_1"/>
<dbReference type="VEuPathDB" id="FungiDB:A1O9_03298"/>
<gene>
    <name evidence="2" type="ORF">A1O9_03298</name>
</gene>
<dbReference type="Proteomes" id="UP000027920">
    <property type="component" value="Unassembled WGS sequence"/>
</dbReference>